<reference evidence="2 3" key="1">
    <citation type="journal article" date="2021" name="Commun. Biol.">
        <title>The genome of Shorea leprosula (Dipterocarpaceae) highlights the ecological relevance of drought in aseasonal tropical rainforests.</title>
        <authorList>
            <person name="Ng K.K.S."/>
            <person name="Kobayashi M.J."/>
            <person name="Fawcett J.A."/>
            <person name="Hatakeyama M."/>
            <person name="Paape T."/>
            <person name="Ng C.H."/>
            <person name="Ang C.C."/>
            <person name="Tnah L.H."/>
            <person name="Lee C.T."/>
            <person name="Nishiyama T."/>
            <person name="Sese J."/>
            <person name="O'Brien M.J."/>
            <person name="Copetti D."/>
            <person name="Mohd Noor M.I."/>
            <person name="Ong R.C."/>
            <person name="Putra M."/>
            <person name="Sireger I.Z."/>
            <person name="Indrioko S."/>
            <person name="Kosugi Y."/>
            <person name="Izuno A."/>
            <person name="Isagi Y."/>
            <person name="Lee S.L."/>
            <person name="Shimizu K.K."/>
        </authorList>
    </citation>
    <scope>NUCLEOTIDE SEQUENCE [LARGE SCALE GENOMIC DNA]</scope>
    <source>
        <strain evidence="2">214</strain>
    </source>
</reference>
<comment type="caution">
    <text evidence="2">The sequence shown here is derived from an EMBL/GenBank/DDBJ whole genome shotgun (WGS) entry which is preliminary data.</text>
</comment>
<evidence type="ECO:0000256" key="1">
    <source>
        <dbReference type="SAM" id="MobiDB-lite"/>
    </source>
</evidence>
<evidence type="ECO:0000313" key="2">
    <source>
        <dbReference type="EMBL" id="GKV51519.1"/>
    </source>
</evidence>
<gene>
    <name evidence="2" type="ORF">SLEP1_g58164</name>
</gene>
<proteinExistence type="predicted"/>
<name>A0AAV5MR93_9ROSI</name>
<dbReference type="Proteomes" id="UP001054252">
    <property type="component" value="Unassembled WGS sequence"/>
</dbReference>
<keyword evidence="3" id="KW-1185">Reference proteome</keyword>
<feature type="region of interest" description="Disordered" evidence="1">
    <location>
        <begin position="1"/>
        <end position="25"/>
    </location>
</feature>
<dbReference type="AlphaFoldDB" id="A0AAV5MR93"/>
<accession>A0AAV5MR93</accession>
<evidence type="ECO:0000313" key="3">
    <source>
        <dbReference type="Proteomes" id="UP001054252"/>
    </source>
</evidence>
<dbReference type="EMBL" id="BPVZ01000507">
    <property type="protein sequence ID" value="GKV51519.1"/>
    <property type="molecule type" value="Genomic_DNA"/>
</dbReference>
<organism evidence="2 3">
    <name type="scientific">Rubroshorea leprosula</name>
    <dbReference type="NCBI Taxonomy" id="152421"/>
    <lineage>
        <taxon>Eukaryota</taxon>
        <taxon>Viridiplantae</taxon>
        <taxon>Streptophyta</taxon>
        <taxon>Embryophyta</taxon>
        <taxon>Tracheophyta</taxon>
        <taxon>Spermatophyta</taxon>
        <taxon>Magnoliopsida</taxon>
        <taxon>eudicotyledons</taxon>
        <taxon>Gunneridae</taxon>
        <taxon>Pentapetalae</taxon>
        <taxon>rosids</taxon>
        <taxon>malvids</taxon>
        <taxon>Malvales</taxon>
        <taxon>Dipterocarpaceae</taxon>
        <taxon>Rubroshorea</taxon>
    </lineage>
</organism>
<sequence length="38" mass="4430">MAVELNKQHEEVKQERRGVKQERRGFSKRLATICPSCS</sequence>
<protein>
    <submittedName>
        <fullName evidence="2">Uncharacterized protein</fullName>
    </submittedName>
</protein>